<dbReference type="AlphaFoldDB" id="A0AAE0S2D2"/>
<feature type="non-terminal residue" evidence="1">
    <location>
        <position position="1"/>
    </location>
</feature>
<sequence>MALNSYKGNKWSRVTSLILTPNLSIKQGGTGVIQLQSSVAFACADTSAKDPNCVLKIQMYDNIDSYDCTGTSLSVVGSEQCGIEIHGSSYLEAQENKFYREIVNMTITTKDVYDFNLNRNVFILALTTQKATSANKIMGDNYLGDVT</sequence>
<comment type="caution">
    <text evidence="1">The sequence shown here is derived from an EMBL/GenBank/DDBJ whole genome shotgun (WGS) entry which is preliminary data.</text>
</comment>
<reference evidence="1" key="1">
    <citation type="journal article" date="2021" name="Genome Biol. Evol.">
        <title>A High-Quality Reference Genome for a Parasitic Bivalve with Doubly Uniparental Inheritance (Bivalvia: Unionida).</title>
        <authorList>
            <person name="Smith C.H."/>
        </authorList>
    </citation>
    <scope>NUCLEOTIDE SEQUENCE</scope>
    <source>
        <strain evidence="1">CHS0354</strain>
    </source>
</reference>
<gene>
    <name evidence="1" type="ORF">CHS0354_004236</name>
</gene>
<reference evidence="1" key="3">
    <citation type="submission" date="2023-05" db="EMBL/GenBank/DDBJ databases">
        <authorList>
            <person name="Smith C.H."/>
        </authorList>
    </citation>
    <scope>NUCLEOTIDE SEQUENCE</scope>
    <source>
        <strain evidence="1">CHS0354</strain>
        <tissue evidence="1">Mantle</tissue>
    </source>
</reference>
<proteinExistence type="predicted"/>
<name>A0AAE0S2D2_9BIVA</name>
<dbReference type="Proteomes" id="UP001195483">
    <property type="component" value="Unassembled WGS sequence"/>
</dbReference>
<protein>
    <submittedName>
        <fullName evidence="1">Uncharacterized protein</fullName>
    </submittedName>
</protein>
<reference evidence="1" key="2">
    <citation type="journal article" date="2021" name="Genome Biol. Evol.">
        <title>Developing a high-quality reference genome for a parasitic bivalve with doubly uniparental inheritance (Bivalvia: Unionida).</title>
        <authorList>
            <person name="Smith C.H."/>
        </authorList>
    </citation>
    <scope>NUCLEOTIDE SEQUENCE</scope>
    <source>
        <strain evidence="1">CHS0354</strain>
        <tissue evidence="1">Mantle</tissue>
    </source>
</reference>
<evidence type="ECO:0000313" key="1">
    <source>
        <dbReference type="EMBL" id="KAK3584036.1"/>
    </source>
</evidence>
<organism evidence="1 2">
    <name type="scientific">Potamilus streckersoni</name>
    <dbReference type="NCBI Taxonomy" id="2493646"/>
    <lineage>
        <taxon>Eukaryota</taxon>
        <taxon>Metazoa</taxon>
        <taxon>Spiralia</taxon>
        <taxon>Lophotrochozoa</taxon>
        <taxon>Mollusca</taxon>
        <taxon>Bivalvia</taxon>
        <taxon>Autobranchia</taxon>
        <taxon>Heteroconchia</taxon>
        <taxon>Palaeoheterodonta</taxon>
        <taxon>Unionida</taxon>
        <taxon>Unionoidea</taxon>
        <taxon>Unionidae</taxon>
        <taxon>Ambleminae</taxon>
        <taxon>Lampsilini</taxon>
        <taxon>Potamilus</taxon>
    </lineage>
</organism>
<dbReference type="EMBL" id="JAEAOA010000320">
    <property type="protein sequence ID" value="KAK3584036.1"/>
    <property type="molecule type" value="Genomic_DNA"/>
</dbReference>
<keyword evidence="2" id="KW-1185">Reference proteome</keyword>
<accession>A0AAE0S2D2</accession>
<evidence type="ECO:0000313" key="2">
    <source>
        <dbReference type="Proteomes" id="UP001195483"/>
    </source>
</evidence>